<name>A0ABD1FYQ8_SALDI</name>
<dbReference type="InterPro" id="IPR050568">
    <property type="entry name" value="Transcr_DNA_Rep_Reg"/>
</dbReference>
<comment type="subunit">
    <text evidence="6">Heterotrimeric transcription factor composed of three components, NF-YA, NF-YB and NF-YC. NF-YB and NF-YC must interact and dimerize for NF-YA association and DNA binding.</text>
</comment>
<dbReference type="CDD" id="cd22908">
    <property type="entry name" value="HFD_NFYC-like"/>
    <property type="match status" value="1"/>
</dbReference>
<keyword evidence="4" id="KW-0804">Transcription</keyword>
<dbReference type="Gene3D" id="1.10.20.10">
    <property type="entry name" value="Histone, subunit A"/>
    <property type="match status" value="1"/>
</dbReference>
<dbReference type="PANTHER" id="PTHR10252:SF124">
    <property type="entry name" value="NUCLEAR TRANSCRIPTION FACTOR Y SUBUNIT C-10"/>
    <property type="match status" value="1"/>
</dbReference>
<dbReference type="AlphaFoldDB" id="A0ABD1FYQ8"/>
<evidence type="ECO:0000256" key="2">
    <source>
        <dbReference type="ARBA" id="ARBA00023015"/>
    </source>
</evidence>
<evidence type="ECO:0000313" key="11">
    <source>
        <dbReference type="Proteomes" id="UP001567538"/>
    </source>
</evidence>
<comment type="similarity">
    <text evidence="7">Belongs to the NFYC/HAP5 subunit family.</text>
</comment>
<evidence type="ECO:0000313" key="10">
    <source>
        <dbReference type="EMBL" id="KAL1536956.1"/>
    </source>
</evidence>
<dbReference type="FunFam" id="1.10.20.10:FF:000062">
    <property type="entry name" value="Nuclear transcription factor Y subunit C"/>
    <property type="match status" value="1"/>
</dbReference>
<dbReference type="GO" id="GO:0005634">
    <property type="term" value="C:nucleus"/>
    <property type="evidence" value="ECO:0007669"/>
    <property type="project" value="UniProtKB-SubCell"/>
</dbReference>
<evidence type="ECO:0000256" key="7">
    <source>
        <dbReference type="ARBA" id="ARBA00038129"/>
    </source>
</evidence>
<evidence type="ECO:0000256" key="4">
    <source>
        <dbReference type="ARBA" id="ARBA00023163"/>
    </source>
</evidence>
<keyword evidence="5" id="KW-0539">Nucleus</keyword>
<dbReference type="GO" id="GO:0003677">
    <property type="term" value="F:DNA binding"/>
    <property type="evidence" value="ECO:0007669"/>
    <property type="project" value="UniProtKB-KW"/>
</dbReference>
<dbReference type="InterPro" id="IPR009072">
    <property type="entry name" value="Histone-fold"/>
</dbReference>
<keyword evidence="2" id="KW-0805">Transcription regulation</keyword>
<proteinExistence type="inferred from homology"/>
<comment type="caution">
    <text evidence="10">The sequence shown here is derived from an EMBL/GenBank/DDBJ whole genome shotgun (WGS) entry which is preliminary data.</text>
</comment>
<dbReference type="EMBL" id="JBEAFC010000011">
    <property type="protein sequence ID" value="KAL1536956.1"/>
    <property type="molecule type" value="Genomic_DNA"/>
</dbReference>
<evidence type="ECO:0000256" key="1">
    <source>
        <dbReference type="ARBA" id="ARBA00004123"/>
    </source>
</evidence>
<protein>
    <submittedName>
        <fullName evidence="10">Nuclear transcription factor Y subunit C-3-like</fullName>
    </submittedName>
</protein>
<organism evidence="10 11">
    <name type="scientific">Salvia divinorum</name>
    <name type="common">Maria pastora</name>
    <name type="synonym">Diviner's sage</name>
    <dbReference type="NCBI Taxonomy" id="28513"/>
    <lineage>
        <taxon>Eukaryota</taxon>
        <taxon>Viridiplantae</taxon>
        <taxon>Streptophyta</taxon>
        <taxon>Embryophyta</taxon>
        <taxon>Tracheophyta</taxon>
        <taxon>Spermatophyta</taxon>
        <taxon>Magnoliopsida</taxon>
        <taxon>eudicotyledons</taxon>
        <taxon>Gunneridae</taxon>
        <taxon>Pentapetalae</taxon>
        <taxon>asterids</taxon>
        <taxon>lamiids</taxon>
        <taxon>Lamiales</taxon>
        <taxon>Lamiaceae</taxon>
        <taxon>Nepetoideae</taxon>
        <taxon>Mentheae</taxon>
        <taxon>Salviinae</taxon>
        <taxon>Salvia</taxon>
        <taxon>Salvia subgen. Calosphace</taxon>
    </lineage>
</organism>
<dbReference type="Pfam" id="PF00808">
    <property type="entry name" value="CBFD_NFYB_HMF"/>
    <property type="match status" value="1"/>
</dbReference>
<dbReference type="Proteomes" id="UP001567538">
    <property type="component" value="Unassembled WGS sequence"/>
</dbReference>
<evidence type="ECO:0000256" key="5">
    <source>
        <dbReference type="ARBA" id="ARBA00023242"/>
    </source>
</evidence>
<keyword evidence="11" id="KW-1185">Reference proteome</keyword>
<comment type="subcellular location">
    <subcellularLocation>
        <location evidence="1">Nucleus</location>
    </subcellularLocation>
</comment>
<dbReference type="PANTHER" id="PTHR10252">
    <property type="entry name" value="HISTONE-LIKE TRANSCRIPTION FACTOR CCAAT-RELATED"/>
    <property type="match status" value="1"/>
</dbReference>
<evidence type="ECO:0000256" key="3">
    <source>
        <dbReference type="ARBA" id="ARBA00023125"/>
    </source>
</evidence>
<comment type="function">
    <text evidence="8">Stimulates the transcription of various genes by recognizing and binding to a CCAAT motif in promoters.</text>
</comment>
<evidence type="ECO:0000259" key="9">
    <source>
        <dbReference type="Pfam" id="PF00808"/>
    </source>
</evidence>
<keyword evidence="3" id="KW-0238">DNA-binding</keyword>
<accession>A0ABD1FYQ8</accession>
<gene>
    <name evidence="10" type="ORF">AAHA92_29523</name>
</gene>
<dbReference type="SUPFAM" id="SSF47113">
    <property type="entry name" value="Histone-fold"/>
    <property type="match status" value="1"/>
</dbReference>
<reference evidence="10 11" key="1">
    <citation type="submission" date="2024-06" db="EMBL/GenBank/DDBJ databases">
        <title>A chromosome level genome sequence of Diviner's sage (Salvia divinorum).</title>
        <authorList>
            <person name="Ford S.A."/>
            <person name="Ro D.-K."/>
            <person name="Ness R.W."/>
            <person name="Phillips M.A."/>
        </authorList>
    </citation>
    <scope>NUCLEOTIDE SEQUENCE [LARGE SCALE GENOMIC DNA]</scope>
    <source>
        <strain evidence="10">SAF-2024a</strain>
        <tissue evidence="10">Leaf</tissue>
    </source>
</reference>
<sequence length="249" mass="28758">MNYNGERNVGNSRHTSSASLQMHNFMPMPSSSIHVDHDLLEAERRASFMNHLKHNLHNFWRERLSEICDAPTDVRTPHTLPLARIKKVMKSDDKVRMISADTPVLFSKACELFVMELSVRAWMHTQLNNRKTLQRNDVAYAIRDHSLLAFLNDVVPLESHLRDDDESIPNTQIFQDDDECIPNNNNNTDHGVYVPHSLPPNYLQELGGDDHHMAFPVNFPHNFNPSYLQDVNPSFPPPYDGAYPYLRFN</sequence>
<evidence type="ECO:0000256" key="6">
    <source>
        <dbReference type="ARBA" id="ARBA00025911"/>
    </source>
</evidence>
<dbReference type="InterPro" id="IPR003958">
    <property type="entry name" value="CBFA_NFYB_domain"/>
</dbReference>
<evidence type="ECO:0000256" key="8">
    <source>
        <dbReference type="ARBA" id="ARBA00059992"/>
    </source>
</evidence>
<feature type="domain" description="Transcription factor CBF/NF-Y/archaeal histone" evidence="9">
    <location>
        <begin position="79"/>
        <end position="142"/>
    </location>
</feature>